<evidence type="ECO:0000313" key="3">
    <source>
        <dbReference type="Proteomes" id="UP001417504"/>
    </source>
</evidence>
<sequence>MADLEGQDHGPSSSSVGDNDDDFIVYSKEVIMQGGSRKRGMKFLLKIYFAKLKQLSGYLDIKDLNATTKEDEDDIAKFKDYKPSQPVPLSKIKGTGSDGTIVQADIESGKWRFKTSYLQAQGQSNRSRNKLYRPSDFTNKKRRDKKGLSKIADEVKSFTRKAKENSLKPRRHFHRVKSGRNLWDQAISRHHQSPTTGLLAVDRN</sequence>
<accession>A0AAP0I726</accession>
<comment type="caution">
    <text evidence="2">The sequence shown here is derived from an EMBL/GenBank/DDBJ whole genome shotgun (WGS) entry which is preliminary data.</text>
</comment>
<feature type="region of interest" description="Disordered" evidence="1">
    <location>
        <begin position="124"/>
        <end position="148"/>
    </location>
</feature>
<evidence type="ECO:0000256" key="1">
    <source>
        <dbReference type="SAM" id="MobiDB-lite"/>
    </source>
</evidence>
<dbReference type="Proteomes" id="UP001417504">
    <property type="component" value="Unassembled WGS sequence"/>
</dbReference>
<dbReference type="AlphaFoldDB" id="A0AAP0I726"/>
<keyword evidence="3" id="KW-1185">Reference proteome</keyword>
<evidence type="ECO:0000313" key="2">
    <source>
        <dbReference type="EMBL" id="KAK9109873.1"/>
    </source>
</evidence>
<feature type="region of interest" description="Disordered" evidence="1">
    <location>
        <begin position="1"/>
        <end position="21"/>
    </location>
</feature>
<proteinExistence type="predicted"/>
<organism evidence="2 3">
    <name type="scientific">Stephania japonica</name>
    <dbReference type="NCBI Taxonomy" id="461633"/>
    <lineage>
        <taxon>Eukaryota</taxon>
        <taxon>Viridiplantae</taxon>
        <taxon>Streptophyta</taxon>
        <taxon>Embryophyta</taxon>
        <taxon>Tracheophyta</taxon>
        <taxon>Spermatophyta</taxon>
        <taxon>Magnoliopsida</taxon>
        <taxon>Ranunculales</taxon>
        <taxon>Menispermaceae</taxon>
        <taxon>Menispermoideae</taxon>
        <taxon>Cissampelideae</taxon>
        <taxon>Stephania</taxon>
    </lineage>
</organism>
<protein>
    <submittedName>
        <fullName evidence="2">Uncharacterized protein</fullName>
    </submittedName>
</protein>
<reference evidence="2 3" key="1">
    <citation type="submission" date="2024-01" db="EMBL/GenBank/DDBJ databases">
        <title>Genome assemblies of Stephania.</title>
        <authorList>
            <person name="Yang L."/>
        </authorList>
    </citation>
    <scope>NUCLEOTIDE SEQUENCE [LARGE SCALE GENOMIC DNA]</scope>
    <source>
        <strain evidence="2">QJT</strain>
        <tissue evidence="2">Leaf</tissue>
    </source>
</reference>
<name>A0AAP0I726_9MAGN</name>
<gene>
    <name evidence="2" type="ORF">Sjap_017933</name>
</gene>
<dbReference type="EMBL" id="JBBNAE010000007">
    <property type="protein sequence ID" value="KAK9109873.1"/>
    <property type="molecule type" value="Genomic_DNA"/>
</dbReference>